<name>A0A6B0UHD7_IXORI</name>
<sequence length="101" mass="10652">MATTSWDAAMTVTLASLASTPATDRQNCDNRRRDMSAPATLTLLFVATSEPLLLHGLCRTLSGPAGDTFQSLAMPHAGLAITYTSLNLGMSAQRVSARAKL</sequence>
<organism evidence="1">
    <name type="scientific">Ixodes ricinus</name>
    <name type="common">Common tick</name>
    <name type="synonym">Acarus ricinus</name>
    <dbReference type="NCBI Taxonomy" id="34613"/>
    <lineage>
        <taxon>Eukaryota</taxon>
        <taxon>Metazoa</taxon>
        <taxon>Ecdysozoa</taxon>
        <taxon>Arthropoda</taxon>
        <taxon>Chelicerata</taxon>
        <taxon>Arachnida</taxon>
        <taxon>Acari</taxon>
        <taxon>Parasitiformes</taxon>
        <taxon>Ixodida</taxon>
        <taxon>Ixodoidea</taxon>
        <taxon>Ixodidae</taxon>
        <taxon>Ixodinae</taxon>
        <taxon>Ixodes</taxon>
    </lineage>
</organism>
<accession>A0A6B0UHD7</accession>
<proteinExistence type="predicted"/>
<dbReference type="AlphaFoldDB" id="A0A6B0UHD7"/>
<evidence type="ECO:0000313" key="1">
    <source>
        <dbReference type="EMBL" id="MXU88356.1"/>
    </source>
</evidence>
<reference evidence="1" key="1">
    <citation type="submission" date="2019-12" db="EMBL/GenBank/DDBJ databases">
        <title>An insight into the sialome of adult female Ixodes ricinus ticks feeding for 6 days.</title>
        <authorList>
            <person name="Perner J."/>
            <person name="Ribeiro J.M.C."/>
        </authorList>
    </citation>
    <scope>NUCLEOTIDE SEQUENCE</scope>
    <source>
        <strain evidence="1">Semi-engorged</strain>
        <tissue evidence="1">Salivary glands</tissue>
    </source>
</reference>
<protein>
    <submittedName>
        <fullName evidence="1">Uncharacterized protein</fullName>
    </submittedName>
</protein>
<dbReference type="EMBL" id="GIFC01006273">
    <property type="protein sequence ID" value="MXU88356.1"/>
    <property type="molecule type" value="Transcribed_RNA"/>
</dbReference>